<dbReference type="Gene3D" id="2.30.30.100">
    <property type="match status" value="1"/>
</dbReference>
<evidence type="ECO:0008006" key="4">
    <source>
        <dbReference type="Google" id="ProtNLM"/>
    </source>
</evidence>
<dbReference type="EMBL" id="WHNP01000011">
    <property type="protein sequence ID" value="MPW18101.1"/>
    <property type="molecule type" value="Genomic_DNA"/>
</dbReference>
<keyword evidence="3" id="KW-1185">Reference proteome</keyword>
<evidence type="ECO:0000256" key="1">
    <source>
        <dbReference type="SAM" id="MobiDB-lite"/>
    </source>
</evidence>
<comment type="caution">
    <text evidence="2">The sequence shown here is derived from an EMBL/GenBank/DDBJ whole genome shotgun (WGS) entry which is preliminary data.</text>
</comment>
<organism evidence="2 3">
    <name type="scientific">Paraburkholderia franconis</name>
    <dbReference type="NCBI Taxonomy" id="2654983"/>
    <lineage>
        <taxon>Bacteria</taxon>
        <taxon>Pseudomonadati</taxon>
        <taxon>Pseudomonadota</taxon>
        <taxon>Betaproteobacteria</taxon>
        <taxon>Burkholderiales</taxon>
        <taxon>Burkholderiaceae</taxon>
        <taxon>Paraburkholderia</taxon>
    </lineage>
</organism>
<evidence type="ECO:0000313" key="3">
    <source>
        <dbReference type="Proteomes" id="UP000484381"/>
    </source>
</evidence>
<dbReference type="AlphaFoldDB" id="A0A7X1TGA9"/>
<feature type="compositionally biased region" description="Polar residues" evidence="1">
    <location>
        <begin position="94"/>
        <end position="103"/>
    </location>
</feature>
<proteinExistence type="predicted"/>
<gene>
    <name evidence="2" type="ORF">GCT13_14420</name>
</gene>
<dbReference type="GO" id="GO:0006355">
    <property type="term" value="P:regulation of DNA-templated transcription"/>
    <property type="evidence" value="ECO:0007669"/>
    <property type="project" value="InterPro"/>
</dbReference>
<reference evidence="2 3" key="1">
    <citation type="submission" date="2019-10" db="EMBL/GenBank/DDBJ databases">
        <title>Paraburkholderia sp. isolated from nodules of Mimosa pudica from Brazilian Atlantic Forest soils.</title>
        <authorList>
            <person name="Paulitsch F."/>
            <person name="Hungria M."/>
            <person name="Dall'Agnol R."/>
        </authorList>
    </citation>
    <scope>NUCLEOTIDE SEQUENCE [LARGE SCALE GENOMIC DNA]</scope>
    <source>
        <strain evidence="2 3">CNPSo 3157</strain>
    </source>
</reference>
<dbReference type="Pfam" id="PF17209">
    <property type="entry name" value="Hfq"/>
    <property type="match status" value="1"/>
</dbReference>
<dbReference type="GO" id="GO:0003723">
    <property type="term" value="F:RNA binding"/>
    <property type="evidence" value="ECO:0007669"/>
    <property type="project" value="InterPro"/>
</dbReference>
<feature type="region of interest" description="Disordered" evidence="1">
    <location>
        <begin position="82"/>
        <end position="103"/>
    </location>
</feature>
<name>A0A7X1TGA9_9BURK</name>
<dbReference type="InterPro" id="IPR005001">
    <property type="entry name" value="Hfq"/>
</dbReference>
<dbReference type="InterPro" id="IPR010920">
    <property type="entry name" value="LSM_dom_sf"/>
</dbReference>
<dbReference type="SUPFAM" id="SSF50182">
    <property type="entry name" value="Sm-like ribonucleoproteins"/>
    <property type="match status" value="1"/>
</dbReference>
<dbReference type="Proteomes" id="UP000484381">
    <property type="component" value="Unassembled WGS sequence"/>
</dbReference>
<accession>A0A7X1TGA9</accession>
<evidence type="ECO:0000313" key="2">
    <source>
        <dbReference type="EMBL" id="MPW18101.1"/>
    </source>
</evidence>
<protein>
    <recommendedName>
        <fullName evidence="4">RNA chaperone Hfq</fullName>
    </recommendedName>
</protein>
<sequence>MLGRAVIVKDKTTVNVFLVNGIKLSGQLAAFDQFVVLLQAGSAVQLVQDAKPPPAWLIAARRQSPSIRLAGTIKGPITLPSEQHARRTRRLWDATSQTARARV</sequence>